<dbReference type="RefSeq" id="WP_027411510.1">
    <property type="nucleotide sequence ID" value="NZ_BMWS01000007.1"/>
</dbReference>
<gene>
    <name evidence="3" type="ORF">GCM10007384_14570</name>
</gene>
<dbReference type="InterPro" id="IPR000073">
    <property type="entry name" value="AB_hydrolase_1"/>
</dbReference>
<organism evidence="3 4">
    <name type="scientific">Aquimarina muelleri</name>
    <dbReference type="NCBI Taxonomy" id="279356"/>
    <lineage>
        <taxon>Bacteria</taxon>
        <taxon>Pseudomonadati</taxon>
        <taxon>Bacteroidota</taxon>
        <taxon>Flavobacteriia</taxon>
        <taxon>Flavobacteriales</taxon>
        <taxon>Flavobacteriaceae</taxon>
        <taxon>Aquimarina</taxon>
    </lineage>
</organism>
<dbReference type="InterPro" id="IPR029058">
    <property type="entry name" value="AB_hydrolase_fold"/>
</dbReference>
<keyword evidence="1 3" id="KW-0378">Hydrolase</keyword>
<name>A0A918JTZ5_9FLAO</name>
<dbReference type="Gene3D" id="3.40.50.1820">
    <property type="entry name" value="alpha/beta hydrolase"/>
    <property type="match status" value="1"/>
</dbReference>
<dbReference type="SUPFAM" id="SSF53474">
    <property type="entry name" value="alpha/beta-Hydrolases"/>
    <property type="match status" value="1"/>
</dbReference>
<feature type="domain" description="AB hydrolase-1" evidence="2">
    <location>
        <begin position="13"/>
        <end position="110"/>
    </location>
</feature>
<proteinExistence type="predicted"/>
<dbReference type="AlphaFoldDB" id="A0A918JTZ5"/>
<comment type="caution">
    <text evidence="3">The sequence shown here is derived from an EMBL/GenBank/DDBJ whole genome shotgun (WGS) entry which is preliminary data.</text>
</comment>
<accession>A0A918JTZ5</accession>
<evidence type="ECO:0000259" key="2">
    <source>
        <dbReference type="Pfam" id="PF00561"/>
    </source>
</evidence>
<keyword evidence="4" id="KW-1185">Reference proteome</keyword>
<evidence type="ECO:0000256" key="1">
    <source>
        <dbReference type="ARBA" id="ARBA00022801"/>
    </source>
</evidence>
<dbReference type="EMBL" id="BMWS01000007">
    <property type="protein sequence ID" value="GGX14071.1"/>
    <property type="molecule type" value="Genomic_DNA"/>
</dbReference>
<dbReference type="PANTHER" id="PTHR46118">
    <property type="entry name" value="PROTEIN ABHD11"/>
    <property type="match status" value="1"/>
</dbReference>
<dbReference type="PRINTS" id="PR00111">
    <property type="entry name" value="ABHYDROLASE"/>
</dbReference>
<dbReference type="GO" id="GO:0016787">
    <property type="term" value="F:hydrolase activity"/>
    <property type="evidence" value="ECO:0007669"/>
    <property type="project" value="UniProtKB-KW"/>
</dbReference>
<dbReference type="Proteomes" id="UP000601108">
    <property type="component" value="Unassembled WGS sequence"/>
</dbReference>
<protein>
    <submittedName>
        <fullName evidence="3">Alpha/beta hydrolase</fullName>
    </submittedName>
</protein>
<evidence type="ECO:0000313" key="4">
    <source>
        <dbReference type="Proteomes" id="UP000601108"/>
    </source>
</evidence>
<sequence>MKLYANVFGNGFPIIILHGFLGMGDNWKTLGKKISDQGFQVHLLDQRNHGRSPHSEVFNYDSLAEDLKTYCNDHGLDKINLLGHSMGGKTAMLFAVKYPELLSRLIIVDIGPKYYPLHHQDILDGLDSLDFEVLKSRGDVDVALEGYVPDAGVRMFLLKNLYWKEKNMLGLRMHLKALINNASEIGVELPEDDIYLGETLFLRGEKSNYILEKDQIRIKKQFPDSKILEISNAGHWLHAENPKDFFKEVLEFINK</sequence>
<dbReference type="PANTHER" id="PTHR46118:SF4">
    <property type="entry name" value="PROTEIN ABHD11"/>
    <property type="match status" value="1"/>
</dbReference>
<evidence type="ECO:0000313" key="3">
    <source>
        <dbReference type="EMBL" id="GGX14071.1"/>
    </source>
</evidence>
<reference evidence="3 4" key="1">
    <citation type="journal article" date="2014" name="Int. J. Syst. Evol. Microbiol.">
        <title>Complete genome sequence of Corynebacterium casei LMG S-19264T (=DSM 44701T), isolated from a smear-ripened cheese.</title>
        <authorList>
            <consortium name="US DOE Joint Genome Institute (JGI-PGF)"/>
            <person name="Walter F."/>
            <person name="Albersmeier A."/>
            <person name="Kalinowski J."/>
            <person name="Ruckert C."/>
        </authorList>
    </citation>
    <scope>NUCLEOTIDE SEQUENCE [LARGE SCALE GENOMIC DNA]</scope>
    <source>
        <strain evidence="3 4">KCTC 12285</strain>
    </source>
</reference>
<dbReference type="Pfam" id="PF00561">
    <property type="entry name" value="Abhydrolase_1"/>
    <property type="match status" value="1"/>
</dbReference>